<feature type="transmembrane region" description="Helical" evidence="1">
    <location>
        <begin position="38"/>
        <end position="59"/>
    </location>
</feature>
<dbReference type="InterPro" id="IPR027375">
    <property type="entry name" value="DKNYY"/>
</dbReference>
<gene>
    <name evidence="2" type="ORF">ACI2JU_02220</name>
</gene>
<sequence length="358" mass="40406">MSVVINILVTLALCFWGSMMMMSPMMFGAPGAMNNKQKVFSAILILSFPVPLFLLIGLFGGSYFGIDSYKMALISAVVIGFFFVIFGYTGMISNLLRGIANAGYCVVDQHVYFNAKLIENADAESFTTYSLANLNTYDAALYAKDKQHLYYCGNAISGVNSDNLKAKIIGTDLYWINDSQVVKGERIVAGADPKSYKAYSYSFWNISGRKGRQVIYHNDEPVPEIDAQSFKPIDDSYGKDQQHIFYANIAILTDIDVDTASFTRLDENFASDNQHIFYLNGEDSHVLMGADPSNFEIFQRDYYRSGETVYYVTQYKSAKPMTQVDADSFKVTQYDEQTHSDAYDKYHYYFRGEIVATR</sequence>
<comment type="caution">
    <text evidence="2">The sequence shown here is derived from an EMBL/GenBank/DDBJ whole genome shotgun (WGS) entry which is preliminary data.</text>
</comment>
<evidence type="ECO:0000313" key="2">
    <source>
        <dbReference type="EMBL" id="MFK3862685.1"/>
    </source>
</evidence>
<protein>
    <submittedName>
        <fullName evidence="2">DKNYY domain-containing protein</fullName>
    </submittedName>
</protein>
<accession>A0ABW8KVT6</accession>
<evidence type="ECO:0000313" key="3">
    <source>
        <dbReference type="Proteomes" id="UP001620262"/>
    </source>
</evidence>
<dbReference type="Pfam" id="PF13644">
    <property type="entry name" value="DKNYY"/>
    <property type="match status" value="1"/>
</dbReference>
<keyword evidence="1" id="KW-0472">Membrane</keyword>
<evidence type="ECO:0000256" key="1">
    <source>
        <dbReference type="SAM" id="Phobius"/>
    </source>
</evidence>
<proteinExistence type="predicted"/>
<organism evidence="2 3">
    <name type="scientific">Pseudoalteromonas rhizosphaerae</name>
    <dbReference type="NCBI Taxonomy" id="2518973"/>
    <lineage>
        <taxon>Bacteria</taxon>
        <taxon>Pseudomonadati</taxon>
        <taxon>Pseudomonadota</taxon>
        <taxon>Gammaproteobacteria</taxon>
        <taxon>Alteromonadales</taxon>
        <taxon>Pseudoalteromonadaceae</taxon>
        <taxon>Pseudoalteromonas</taxon>
    </lineage>
</organism>
<keyword evidence="3" id="KW-1185">Reference proteome</keyword>
<keyword evidence="1" id="KW-0812">Transmembrane</keyword>
<dbReference type="EMBL" id="JBJDOT010000002">
    <property type="protein sequence ID" value="MFK3862685.1"/>
    <property type="molecule type" value="Genomic_DNA"/>
</dbReference>
<dbReference type="RefSeq" id="WP_149983132.1">
    <property type="nucleotide sequence ID" value="NZ_CABVLM010000018.1"/>
</dbReference>
<feature type="transmembrane region" description="Helical" evidence="1">
    <location>
        <begin position="71"/>
        <end position="91"/>
    </location>
</feature>
<keyword evidence="1" id="KW-1133">Transmembrane helix</keyword>
<reference evidence="2 3" key="1">
    <citation type="submission" date="2024-11" db="EMBL/GenBank/DDBJ databases">
        <title>The Natural Products Discovery Center: Release of the First 8490 Sequenced Strains for Exploring Actinobacteria Biosynthetic Diversity.</title>
        <authorList>
            <person name="Kalkreuter E."/>
            <person name="Kautsar S.A."/>
            <person name="Yang D."/>
            <person name="Bader C.D."/>
            <person name="Teijaro C.N."/>
            <person name="Fluegel L."/>
            <person name="Davis C.M."/>
            <person name="Simpson J.R."/>
            <person name="Lauterbach L."/>
            <person name="Steele A.D."/>
            <person name="Gui C."/>
            <person name="Meng S."/>
            <person name="Li G."/>
            <person name="Viehrig K."/>
            <person name="Ye F."/>
            <person name="Su P."/>
            <person name="Kiefer A.F."/>
            <person name="Nichols A."/>
            <person name="Cepeda A.J."/>
            <person name="Yan W."/>
            <person name="Fan B."/>
            <person name="Jiang Y."/>
            <person name="Adhikari A."/>
            <person name="Zheng C.-J."/>
            <person name="Schuster L."/>
            <person name="Cowan T.M."/>
            <person name="Smanski M.J."/>
            <person name="Chevrette M.G."/>
            <person name="De Carvalho L.P.S."/>
            <person name="Shen B."/>
        </authorList>
    </citation>
    <scope>NUCLEOTIDE SEQUENCE [LARGE SCALE GENOMIC DNA]</scope>
    <source>
        <strain evidence="2 3">NPDC078403</strain>
    </source>
</reference>
<dbReference type="Proteomes" id="UP001620262">
    <property type="component" value="Unassembled WGS sequence"/>
</dbReference>
<name>A0ABW8KVT6_9GAMM</name>